<accession>G4U2F1</accession>
<dbReference type="OMA" id="DTMDGVH"/>
<evidence type="ECO:0000256" key="2">
    <source>
        <dbReference type="ARBA" id="ARBA00011643"/>
    </source>
</evidence>
<dbReference type="PIRSF" id="PIRSF001222">
    <property type="entry name" value="Urease"/>
    <property type="match status" value="1"/>
</dbReference>
<evidence type="ECO:0000256" key="14">
    <source>
        <dbReference type="PIRSR" id="PIRSR611612-52"/>
    </source>
</evidence>
<name>G4U2F1_SERID</name>
<dbReference type="Gene3D" id="3.20.20.140">
    <property type="entry name" value="Metal-dependent hydrolases"/>
    <property type="match status" value="1"/>
</dbReference>
<dbReference type="InterPro" id="IPR011059">
    <property type="entry name" value="Metal-dep_hydrolase_composite"/>
</dbReference>
<organism evidence="17 18">
    <name type="scientific">Serendipita indica (strain DSM 11827)</name>
    <name type="common">Root endophyte fungus</name>
    <name type="synonym">Piriformospora indica</name>
    <dbReference type="NCBI Taxonomy" id="1109443"/>
    <lineage>
        <taxon>Eukaryota</taxon>
        <taxon>Fungi</taxon>
        <taxon>Dikarya</taxon>
        <taxon>Basidiomycota</taxon>
        <taxon>Agaricomycotina</taxon>
        <taxon>Agaricomycetes</taxon>
        <taxon>Sebacinales</taxon>
        <taxon>Serendipitaceae</taxon>
        <taxon>Serendipita</taxon>
    </lineage>
</organism>
<dbReference type="InterPro" id="IPR036463">
    <property type="entry name" value="Urease_gamma_sf"/>
</dbReference>
<evidence type="ECO:0000256" key="9">
    <source>
        <dbReference type="ARBA" id="ARBA00030395"/>
    </source>
</evidence>
<keyword evidence="7 11" id="KW-0378">Hydrolase</keyword>
<evidence type="ECO:0000256" key="3">
    <source>
        <dbReference type="ARBA" id="ARBA00012934"/>
    </source>
</evidence>
<dbReference type="InterPro" id="IPR002019">
    <property type="entry name" value="Urease_beta-like"/>
</dbReference>
<dbReference type="EMBL" id="CAFZ01001869">
    <property type="protein sequence ID" value="CCA77743.1"/>
    <property type="molecule type" value="Genomic_DNA"/>
</dbReference>
<dbReference type="PROSITE" id="PS00145">
    <property type="entry name" value="UREASE_2"/>
    <property type="match status" value="1"/>
</dbReference>
<dbReference type="Gene3D" id="2.30.40.10">
    <property type="entry name" value="Urease, subunit C, domain 1"/>
    <property type="match status" value="1"/>
</dbReference>
<sequence>MRILPRELDKLLLHQAGSLAQKRLARGLKLNLTEATALIASVLQERIRDGEHTVAELMQHGKNLLGRRHVLPGVMHQLHEIQVEGTFPDGVFLVTVHDPICSDDGNIHNALYGSFLPPPPKGTFALPEPEPLTEVPGAIVVKTDSPILLNEGRGRVQLKVTNNGDRPIQVGSHYHFIETNKALTFDRGLAYGKRLDIAAGTAVRFEPGDPKLVTLCDIGGQRIISGGNRIASGPVDLGRTEEIVSSLVQKAFGHVPEPGALTTNSETTISREAYVSMFGPTVGDLVRLGDTPLWIEVERDETVYGDECKFGGGKVIREGMGQTTNRPASDCIDLLITNALIVDWSGIYKADIGVKNGLICGIGKAGNPEVMAGVHENLIVGSSTEVLAGEKLIVTAGAIDAHIHYICPQQCEEAIASGATTFIGGGTGPCAGTAATTCTPSPFYMQHMMAATDTIPLNFLFTGKGNDAGPNALEDIVKAGAGGLKLHEDWGSTPAVITNALDIGDKYDVQINIHTDTLNESGFVDSTIEAFGGRTIHTYHTEGAGGGHAPDIIVVCEHENVLPSSTNPTRPFAHNTLDEHLDMLMVCHHLDKSIPEDLAFAESRIRGETVAAEDVLHDMGAISIISSDSQAMGRVGEVVSRTWRTAAKMKALRGPLKELGDGEGNKNDNGRVKRYIAKYTINPALAHGISHLVGHVSVGTMADLVLWKPENFGSKPEMILKSGVITWAQMGDANASIPTVQPFYSRPMWGSKAASAALNSVTFVSEISLSSGTIASYKLSRRFEAVKGCRTVKKKDMKWNDATPKMRVDPNTYAVHADGVLVDIEPAVTVPLTKSYNLF</sequence>
<comment type="PTM">
    <text evidence="12">Carbamylation allows a single lysine to coordinate two nickel ions.</text>
</comment>
<feature type="active site" description="Proton donor" evidence="14 15">
    <location>
        <position position="588"/>
    </location>
</feature>
<evidence type="ECO:0000256" key="8">
    <source>
        <dbReference type="ARBA" id="ARBA00023026"/>
    </source>
</evidence>
<evidence type="ECO:0000256" key="11">
    <source>
        <dbReference type="PIRNR" id="PIRNR001222"/>
    </source>
</evidence>
<dbReference type="InterPro" id="IPR008221">
    <property type="entry name" value="Urease"/>
</dbReference>
<dbReference type="InterPro" id="IPR032466">
    <property type="entry name" value="Metal_Hydrolase"/>
</dbReference>
<feature type="binding site" evidence="13">
    <location>
        <position position="404"/>
    </location>
    <ligand>
        <name>Ni(2+)</name>
        <dbReference type="ChEBI" id="CHEBI:49786"/>
        <label>1</label>
    </ligand>
</feature>
<dbReference type="InterPro" id="IPR029754">
    <property type="entry name" value="Urease_Ni-bd"/>
</dbReference>
<comment type="function">
    <text evidence="10">Plays a nutritional role via nitrogen acquisition in the environment. Contributes to the central nervous system invasion by enhancing yeast sequestration within microcapillary beds (such as within the brain) during hematogenous spread, thereby facilitating blood-to-brain invasion by C.neoformans. Affects fitness within the mammalian phagosome, promoting non-lytic exocytosis while delaying intracellular replication and thus reducing phagolysosomal membrane damage, events that could facilitate cryptococcal dissemination when transported inside macrophages. Urease activity is also associated with the regulation of key intracellular metabolic pathways, including melanin biosynthesis, polyamine biosynthesis, as well as intracellular levels of proline and reactive oxygen species.</text>
</comment>
<evidence type="ECO:0000256" key="15">
    <source>
        <dbReference type="PROSITE-ProRule" id="PRU00700"/>
    </source>
</evidence>
<evidence type="ECO:0000256" key="5">
    <source>
        <dbReference type="ARBA" id="ARBA00022596"/>
    </source>
</evidence>
<dbReference type="InterPro" id="IPR002026">
    <property type="entry name" value="Urease_gamma/gamma-beta_su"/>
</dbReference>
<evidence type="ECO:0000256" key="1">
    <source>
        <dbReference type="ARBA" id="ARBA00004897"/>
    </source>
</evidence>
<feature type="binding site" description="via carbamate group" evidence="13">
    <location>
        <position position="485"/>
    </location>
    <ligand>
        <name>Ni(2+)</name>
        <dbReference type="ChEBI" id="CHEBI:49786"/>
        <label>1</label>
    </ligand>
</feature>
<feature type="binding site" description="via carbamate group" evidence="13">
    <location>
        <position position="485"/>
    </location>
    <ligand>
        <name>Ni(2+)</name>
        <dbReference type="ChEBI" id="CHEBI:49786"/>
        <label>2</label>
    </ligand>
</feature>
<comment type="cofactor">
    <cofactor evidence="13">
        <name>Ni cation</name>
        <dbReference type="ChEBI" id="CHEBI:25516"/>
    </cofactor>
    <text evidence="13">Binds 2 nickel ions per subunit.</text>
</comment>
<dbReference type="GO" id="GO:0009039">
    <property type="term" value="F:urease activity"/>
    <property type="evidence" value="ECO:0007669"/>
    <property type="project" value="UniProtKB-EC"/>
</dbReference>
<gene>
    <name evidence="17" type="ORF">PIIN_11684</name>
</gene>
<dbReference type="InterPro" id="IPR017950">
    <property type="entry name" value="Urease_AS"/>
</dbReference>
<dbReference type="InParanoid" id="G4U2F1"/>
<dbReference type="SUPFAM" id="SSF54111">
    <property type="entry name" value="Urease, gamma-subunit"/>
    <property type="match status" value="1"/>
</dbReference>
<dbReference type="NCBIfam" id="TIGR00193">
    <property type="entry name" value="urease_gam"/>
    <property type="match status" value="1"/>
</dbReference>
<dbReference type="OrthoDB" id="1708534at2759"/>
<feature type="domain" description="Urease" evidence="16">
    <location>
        <begin position="397"/>
        <end position="839"/>
    </location>
</feature>
<reference evidence="17 18" key="1">
    <citation type="journal article" date="2011" name="PLoS Pathog.">
        <title>Endophytic Life Strategies Decoded by Genome and Transcriptome Analyses of the Mutualistic Root Symbiont Piriformospora indica.</title>
        <authorList>
            <person name="Zuccaro A."/>
            <person name="Lahrmann U."/>
            <person name="Guldener U."/>
            <person name="Langen G."/>
            <person name="Pfiffi S."/>
            <person name="Biedenkopf D."/>
            <person name="Wong P."/>
            <person name="Samans B."/>
            <person name="Grimm C."/>
            <person name="Basiewicz M."/>
            <person name="Murat C."/>
            <person name="Martin F."/>
            <person name="Kogel K.H."/>
        </authorList>
    </citation>
    <scope>NUCLEOTIDE SEQUENCE [LARGE SCALE GENOMIC DNA]</scope>
    <source>
        <strain evidence="17 18">DSM 11827</strain>
    </source>
</reference>
<keyword evidence="6 11" id="KW-0479">Metal-binding</keyword>
<dbReference type="SUPFAM" id="SSF51556">
    <property type="entry name" value="Metallo-dependent hydrolases"/>
    <property type="match status" value="1"/>
</dbReference>
<feature type="binding site" evidence="15">
    <location>
        <position position="487"/>
    </location>
    <ligand>
        <name>substrate</name>
    </ligand>
</feature>
<dbReference type="SUPFAM" id="SSF51338">
    <property type="entry name" value="Composite domain of metallo-dependent hydrolases"/>
    <property type="match status" value="1"/>
</dbReference>
<feature type="binding site" evidence="13">
    <location>
        <position position="514"/>
    </location>
    <ligand>
        <name>Ni(2+)</name>
        <dbReference type="ChEBI" id="CHEBI:49786"/>
        <label>2</label>
    </ligand>
</feature>
<comment type="subunit">
    <text evidence="2">Homohexamer.</text>
</comment>
<dbReference type="NCBIfam" id="NF009671">
    <property type="entry name" value="PRK13192.1"/>
    <property type="match status" value="1"/>
</dbReference>
<dbReference type="UniPathway" id="UPA00258">
    <property type="reaction ID" value="UER00370"/>
</dbReference>
<comment type="caution">
    <text evidence="17">The sequence shown here is derived from an EMBL/GenBank/DDBJ whole genome shotgun (WGS) entry which is preliminary data.</text>
</comment>
<feature type="binding site" evidence="13">
    <location>
        <position position="540"/>
    </location>
    <ligand>
        <name>Ni(2+)</name>
        <dbReference type="ChEBI" id="CHEBI:49786"/>
        <label>2</label>
    </ligand>
</feature>
<dbReference type="InterPro" id="IPR005848">
    <property type="entry name" value="Urease_asu"/>
</dbReference>
<dbReference type="Pfam" id="PF00699">
    <property type="entry name" value="Urease_beta"/>
    <property type="match status" value="1"/>
</dbReference>
<dbReference type="CDD" id="cd00375">
    <property type="entry name" value="Urease_alpha"/>
    <property type="match status" value="1"/>
</dbReference>
<dbReference type="GO" id="GO:0043419">
    <property type="term" value="P:urea catabolic process"/>
    <property type="evidence" value="ECO:0007669"/>
    <property type="project" value="UniProtKB-UniPathway"/>
</dbReference>
<evidence type="ECO:0000256" key="10">
    <source>
        <dbReference type="ARBA" id="ARBA00056221"/>
    </source>
</evidence>
<dbReference type="Gene3D" id="3.30.280.10">
    <property type="entry name" value="Urease, gamma-like subunit"/>
    <property type="match status" value="1"/>
</dbReference>
<dbReference type="SUPFAM" id="SSF51278">
    <property type="entry name" value="Urease, beta-subunit"/>
    <property type="match status" value="1"/>
</dbReference>
<dbReference type="InterPro" id="IPR006680">
    <property type="entry name" value="Amidohydro-rel"/>
</dbReference>
<dbReference type="NCBIfam" id="TIGR01792">
    <property type="entry name" value="urease_alph"/>
    <property type="match status" value="1"/>
</dbReference>
<dbReference type="HAMAP" id="MF_01953">
    <property type="entry name" value="Urease_alpha"/>
    <property type="match status" value="1"/>
</dbReference>
<dbReference type="EC" id="3.5.1.5" evidence="3 11"/>
<evidence type="ECO:0000313" key="18">
    <source>
        <dbReference type="Proteomes" id="UP000007148"/>
    </source>
</evidence>
<dbReference type="CDD" id="cd00407">
    <property type="entry name" value="Urease_beta"/>
    <property type="match status" value="1"/>
</dbReference>
<dbReference type="STRING" id="1109443.G4U2F1"/>
<evidence type="ECO:0000256" key="6">
    <source>
        <dbReference type="ARBA" id="ARBA00022723"/>
    </source>
</evidence>
<keyword evidence="8" id="KW-0843">Virulence</keyword>
<evidence type="ECO:0000313" key="17">
    <source>
        <dbReference type="EMBL" id="CCA77743.1"/>
    </source>
</evidence>
<dbReference type="PROSITE" id="PS01120">
    <property type="entry name" value="UREASE_1"/>
    <property type="match status" value="1"/>
</dbReference>
<dbReference type="HOGENOM" id="CLU_000980_0_0_1"/>
<feature type="binding site" evidence="13">
    <location>
        <position position="628"/>
    </location>
    <ligand>
        <name>Ni(2+)</name>
        <dbReference type="ChEBI" id="CHEBI:49786"/>
        <label>1</label>
    </ligand>
</feature>
<dbReference type="PANTHER" id="PTHR33569:SF1">
    <property type="entry name" value="UREASE"/>
    <property type="match status" value="1"/>
</dbReference>
<evidence type="ECO:0000259" key="16">
    <source>
        <dbReference type="PROSITE" id="PS51368"/>
    </source>
</evidence>
<dbReference type="PROSITE" id="PS51368">
    <property type="entry name" value="UREASE_3"/>
    <property type="match status" value="1"/>
</dbReference>
<evidence type="ECO:0000256" key="13">
    <source>
        <dbReference type="PIRSR" id="PIRSR001222-51"/>
    </source>
</evidence>
<evidence type="ECO:0000256" key="4">
    <source>
        <dbReference type="ARBA" id="ARBA00013883"/>
    </source>
</evidence>
<comment type="pathway">
    <text evidence="1 11">Nitrogen metabolism; urea degradation; CO(2) and NH(3) from urea (urease route): step 1/1.</text>
</comment>
<dbReference type="AlphaFoldDB" id="G4U2F1"/>
<dbReference type="Gene3D" id="2.10.150.10">
    <property type="entry name" value="Urease, beta subunit"/>
    <property type="match status" value="1"/>
</dbReference>
<dbReference type="CDD" id="cd00390">
    <property type="entry name" value="Urease_gamma"/>
    <property type="match status" value="1"/>
</dbReference>
<feature type="modified residue" description="N6-carboxylysine" evidence="12">
    <location>
        <position position="485"/>
    </location>
</feature>
<dbReference type="PRINTS" id="PR01752">
    <property type="entry name" value="UREASE"/>
</dbReference>
<dbReference type="MEROPS" id="M38.982"/>
<keyword evidence="18" id="KW-1185">Reference proteome</keyword>
<protein>
    <recommendedName>
        <fullName evidence="4 11">Urease</fullName>
        <ecNumber evidence="3 11">3.5.1.5</ecNumber>
    </recommendedName>
    <alternativeName>
        <fullName evidence="9 11">Urea amidohydrolase</fullName>
    </alternativeName>
</protein>
<dbReference type="eggNOG" id="ENOG502QPKB">
    <property type="taxonomic scope" value="Eukaryota"/>
</dbReference>
<dbReference type="Pfam" id="PF00449">
    <property type="entry name" value="Urease_alpha"/>
    <property type="match status" value="1"/>
</dbReference>
<evidence type="ECO:0000256" key="7">
    <source>
        <dbReference type="ARBA" id="ARBA00022801"/>
    </source>
</evidence>
<dbReference type="FunFam" id="3.30.280.10:FF:000001">
    <property type="entry name" value="Urease subunit alpha"/>
    <property type="match status" value="1"/>
</dbReference>
<dbReference type="Pfam" id="PF00547">
    <property type="entry name" value="Urease_gamma"/>
    <property type="match status" value="1"/>
</dbReference>
<dbReference type="FunCoup" id="G4U2F1">
    <property type="interactions" value="67"/>
</dbReference>
<dbReference type="InterPro" id="IPR050069">
    <property type="entry name" value="Urease_subunit"/>
</dbReference>
<dbReference type="Pfam" id="PF01979">
    <property type="entry name" value="Amidohydro_1"/>
    <property type="match status" value="1"/>
</dbReference>
<keyword evidence="5 11" id="KW-0533">Nickel</keyword>
<comment type="catalytic activity">
    <reaction evidence="11">
        <text>urea + 2 H2O + H(+) = hydrogencarbonate + 2 NH4(+)</text>
        <dbReference type="Rhea" id="RHEA:20557"/>
        <dbReference type="ChEBI" id="CHEBI:15377"/>
        <dbReference type="ChEBI" id="CHEBI:15378"/>
        <dbReference type="ChEBI" id="CHEBI:16199"/>
        <dbReference type="ChEBI" id="CHEBI:17544"/>
        <dbReference type="ChEBI" id="CHEBI:28938"/>
        <dbReference type="EC" id="3.5.1.5"/>
    </reaction>
</comment>
<dbReference type="InterPro" id="IPR036461">
    <property type="entry name" value="Urease_betasu_sf"/>
</dbReference>
<dbReference type="PANTHER" id="PTHR33569">
    <property type="entry name" value="UREASE"/>
    <property type="match status" value="1"/>
</dbReference>
<dbReference type="GO" id="GO:0016151">
    <property type="term" value="F:nickel cation binding"/>
    <property type="evidence" value="ECO:0007669"/>
    <property type="project" value="InterPro"/>
</dbReference>
<dbReference type="InterPro" id="IPR017951">
    <property type="entry name" value="Urease_asu_c"/>
</dbReference>
<evidence type="ECO:0000256" key="12">
    <source>
        <dbReference type="PIRSR" id="PIRSR001222-50"/>
    </source>
</evidence>
<dbReference type="NCBIfam" id="TIGR00192">
    <property type="entry name" value="urease_beta"/>
    <property type="match status" value="1"/>
</dbReference>
<dbReference type="NCBIfam" id="NF009686">
    <property type="entry name" value="PRK13207.1"/>
    <property type="match status" value="1"/>
</dbReference>
<dbReference type="GO" id="GO:0035550">
    <property type="term" value="C:urease complex"/>
    <property type="evidence" value="ECO:0007669"/>
    <property type="project" value="InterPro"/>
</dbReference>
<feature type="binding site" evidence="13">
    <location>
        <position position="402"/>
    </location>
    <ligand>
        <name>Ni(2+)</name>
        <dbReference type="ChEBI" id="CHEBI:49786"/>
        <label>1</label>
    </ligand>
</feature>
<proteinExistence type="inferred from homology"/>
<dbReference type="InterPro" id="IPR011612">
    <property type="entry name" value="Urease_alpha_N_dom"/>
</dbReference>
<dbReference type="HAMAP" id="MF_01954">
    <property type="entry name" value="Urease_beta"/>
    <property type="match status" value="1"/>
</dbReference>
<dbReference type="Proteomes" id="UP000007148">
    <property type="component" value="Unassembled WGS sequence"/>
</dbReference>